<evidence type="ECO:0000313" key="11">
    <source>
        <dbReference type="Proteomes" id="UP000663887"/>
    </source>
</evidence>
<name>A0A816NNL5_9BILA</name>
<dbReference type="EMBL" id="CAJOBG010000003">
    <property type="protein sequence ID" value="CAF3732633.1"/>
    <property type="molecule type" value="Genomic_DNA"/>
</dbReference>
<evidence type="ECO:0000313" key="3">
    <source>
        <dbReference type="EMBL" id="CAF2037265.1"/>
    </source>
</evidence>
<gene>
    <name evidence="8" type="ORF">BYL167_LOCUS9721</name>
    <name evidence="2" type="ORF">CJN711_LOCUS29840</name>
    <name evidence="9" type="ORF">GIL414_LOCUS9606</name>
    <name evidence="1" type="ORF">KQP761_LOCUS1259</name>
    <name evidence="5" type="ORF">MBJ925_LOCUS36872</name>
    <name evidence="6" type="ORF">OVN521_LOCUS78</name>
    <name evidence="7" type="ORF">UXM345_LOCUS2383</name>
    <name evidence="4" type="ORF">WKI299_LOCUS33991</name>
    <name evidence="3" type="ORF">XDN619_LOCUS6083</name>
</gene>
<organism evidence="3 11">
    <name type="scientific">Rotaria magnacalcarata</name>
    <dbReference type="NCBI Taxonomy" id="392030"/>
    <lineage>
        <taxon>Eukaryota</taxon>
        <taxon>Metazoa</taxon>
        <taxon>Spiralia</taxon>
        <taxon>Gnathifera</taxon>
        <taxon>Rotifera</taxon>
        <taxon>Eurotatoria</taxon>
        <taxon>Bdelloidea</taxon>
        <taxon>Philodinida</taxon>
        <taxon>Philodinidae</taxon>
        <taxon>Rotaria</taxon>
    </lineage>
</organism>
<evidence type="ECO:0000313" key="2">
    <source>
        <dbReference type="EMBL" id="CAF1542876.1"/>
    </source>
</evidence>
<reference evidence="3" key="1">
    <citation type="submission" date="2021-02" db="EMBL/GenBank/DDBJ databases">
        <authorList>
            <person name="Nowell W R."/>
        </authorList>
    </citation>
    <scope>NUCLEOTIDE SEQUENCE</scope>
</reference>
<evidence type="ECO:0000313" key="5">
    <source>
        <dbReference type="EMBL" id="CAF2230680.1"/>
    </source>
</evidence>
<dbReference type="Proteomes" id="UP000663866">
    <property type="component" value="Unassembled WGS sequence"/>
</dbReference>
<accession>A0A816NNL5</accession>
<dbReference type="Proteomes" id="UP000681720">
    <property type="component" value="Unassembled WGS sequence"/>
</dbReference>
<dbReference type="EMBL" id="CAJOBF010000143">
    <property type="protein sequence ID" value="CAF3757832.1"/>
    <property type="molecule type" value="Genomic_DNA"/>
</dbReference>
<dbReference type="EMBL" id="CAJNRF010016275">
    <property type="protein sequence ID" value="CAF2191294.1"/>
    <property type="molecule type" value="Genomic_DNA"/>
</dbReference>
<evidence type="ECO:0000313" key="8">
    <source>
        <dbReference type="EMBL" id="CAF3925531.1"/>
    </source>
</evidence>
<dbReference type="Proteomes" id="UP000663887">
    <property type="component" value="Unassembled WGS sequence"/>
</dbReference>
<dbReference type="EMBL" id="CAJNOV010014221">
    <property type="protein sequence ID" value="CAF1542876.1"/>
    <property type="molecule type" value="Genomic_DNA"/>
</dbReference>
<dbReference type="EMBL" id="CAJOBJ010003309">
    <property type="protein sequence ID" value="CAF3960740.1"/>
    <property type="molecule type" value="Genomic_DNA"/>
</dbReference>
<dbReference type="Proteomes" id="UP000663855">
    <property type="component" value="Unassembled WGS sequence"/>
</dbReference>
<evidence type="ECO:0000313" key="9">
    <source>
        <dbReference type="EMBL" id="CAF3960740.1"/>
    </source>
</evidence>
<dbReference type="EMBL" id="CAJOBH010002836">
    <property type="protein sequence ID" value="CAF3925531.1"/>
    <property type="molecule type" value="Genomic_DNA"/>
</dbReference>
<dbReference type="Proteomes" id="UP000663856">
    <property type="component" value="Unassembled WGS sequence"/>
</dbReference>
<proteinExistence type="predicted"/>
<dbReference type="Proteomes" id="UP000681967">
    <property type="component" value="Unassembled WGS sequence"/>
</dbReference>
<dbReference type="Proteomes" id="UP000663834">
    <property type="component" value="Unassembled WGS sequence"/>
</dbReference>
<evidence type="ECO:0000313" key="1">
    <source>
        <dbReference type="EMBL" id="CAF1230164.1"/>
    </source>
</evidence>
<protein>
    <submittedName>
        <fullName evidence="3">Uncharacterized protein</fullName>
    </submittedName>
</protein>
<evidence type="ECO:0000313" key="7">
    <source>
        <dbReference type="EMBL" id="CAF3757832.1"/>
    </source>
</evidence>
<comment type="caution">
    <text evidence="3">The sequence shown here is derived from an EMBL/GenBank/DDBJ whole genome shotgun (WGS) entry which is preliminary data.</text>
</comment>
<keyword evidence="10" id="KW-1185">Reference proteome</keyword>
<dbReference type="Proteomes" id="UP000663824">
    <property type="component" value="Unassembled WGS sequence"/>
</dbReference>
<evidence type="ECO:0000313" key="10">
    <source>
        <dbReference type="Proteomes" id="UP000663866"/>
    </source>
</evidence>
<sequence length="188" mass="21785">MYLTLTAAKTTNCFFVTFILFLSIFIDKISTSAGYCYQCNSRNPSCRIDVNTTIKIDATPCNGQCYTRIHRGDKSTIYRGCSWEHGFMNHQEPNTLVIENNSVWIFCDTPYCNVEATTLLNTVCFQPICSFLIFPQDCRLPNADITCGRFCGNILCGSRPIRLHNRNRNRYQNRNRIRIRNQKPNRRV</sequence>
<dbReference type="EMBL" id="CAJNOW010000079">
    <property type="protein sequence ID" value="CAF1230164.1"/>
    <property type="molecule type" value="Genomic_DNA"/>
</dbReference>
<evidence type="ECO:0000313" key="4">
    <source>
        <dbReference type="EMBL" id="CAF2191294.1"/>
    </source>
</evidence>
<dbReference type="EMBL" id="CAJNRG010001694">
    <property type="protein sequence ID" value="CAF2037265.1"/>
    <property type="molecule type" value="Genomic_DNA"/>
</dbReference>
<evidence type="ECO:0000313" key="6">
    <source>
        <dbReference type="EMBL" id="CAF3732633.1"/>
    </source>
</evidence>
<dbReference type="OrthoDB" id="10018350at2759"/>
<dbReference type="Proteomes" id="UP000663842">
    <property type="component" value="Unassembled WGS sequence"/>
</dbReference>
<dbReference type="EMBL" id="CAJNRE010020375">
    <property type="protein sequence ID" value="CAF2230680.1"/>
    <property type="molecule type" value="Genomic_DNA"/>
</dbReference>
<dbReference type="AlphaFoldDB" id="A0A816NNL5"/>